<dbReference type="SUPFAM" id="SSF81383">
    <property type="entry name" value="F-box domain"/>
    <property type="match status" value="1"/>
</dbReference>
<dbReference type="InterPro" id="IPR050796">
    <property type="entry name" value="SCF_F-box_component"/>
</dbReference>
<dbReference type="Pfam" id="PF00646">
    <property type="entry name" value="F-box"/>
    <property type="match status" value="1"/>
</dbReference>
<dbReference type="EMBL" id="JAVIJP010000100">
    <property type="protein sequence ID" value="KAL3615575.1"/>
    <property type="molecule type" value="Genomic_DNA"/>
</dbReference>
<evidence type="ECO:0000313" key="2">
    <source>
        <dbReference type="EMBL" id="KAL3615575.1"/>
    </source>
</evidence>
<feature type="domain" description="F-box" evidence="1">
    <location>
        <begin position="4"/>
        <end position="50"/>
    </location>
</feature>
<dbReference type="Gene3D" id="1.20.1280.50">
    <property type="match status" value="1"/>
</dbReference>
<dbReference type="SMART" id="SM00256">
    <property type="entry name" value="FBOX"/>
    <property type="match status" value="1"/>
</dbReference>
<dbReference type="AlphaFoldDB" id="A0ABD3BDW1"/>
<protein>
    <recommendedName>
        <fullName evidence="1">F-box domain-containing protein</fullName>
    </recommendedName>
</protein>
<dbReference type="NCBIfam" id="TIGR01640">
    <property type="entry name" value="F_box_assoc_1"/>
    <property type="match status" value="1"/>
</dbReference>
<proteinExistence type="predicted"/>
<evidence type="ECO:0000259" key="1">
    <source>
        <dbReference type="PROSITE" id="PS50181"/>
    </source>
</evidence>
<gene>
    <name evidence="2" type="ORF">CASFOL_041236</name>
</gene>
<dbReference type="InterPro" id="IPR013187">
    <property type="entry name" value="F-box-assoc_dom_typ3"/>
</dbReference>
<accession>A0ABD3BDW1</accession>
<dbReference type="PROSITE" id="PS50181">
    <property type="entry name" value="FBOX"/>
    <property type="match status" value="1"/>
</dbReference>
<dbReference type="Proteomes" id="UP001632038">
    <property type="component" value="Unassembled WGS sequence"/>
</dbReference>
<dbReference type="PANTHER" id="PTHR31672:SF11">
    <property type="entry name" value="F-BOX PROTEIN CPR1-LIKE ISOFORM X2"/>
    <property type="match status" value="1"/>
</dbReference>
<name>A0ABD3BDW1_9LAMI</name>
<organism evidence="2 3">
    <name type="scientific">Castilleja foliolosa</name>
    <dbReference type="NCBI Taxonomy" id="1961234"/>
    <lineage>
        <taxon>Eukaryota</taxon>
        <taxon>Viridiplantae</taxon>
        <taxon>Streptophyta</taxon>
        <taxon>Embryophyta</taxon>
        <taxon>Tracheophyta</taxon>
        <taxon>Spermatophyta</taxon>
        <taxon>Magnoliopsida</taxon>
        <taxon>eudicotyledons</taxon>
        <taxon>Gunneridae</taxon>
        <taxon>Pentapetalae</taxon>
        <taxon>asterids</taxon>
        <taxon>lamiids</taxon>
        <taxon>Lamiales</taxon>
        <taxon>Orobanchaceae</taxon>
        <taxon>Pedicularideae</taxon>
        <taxon>Castillejinae</taxon>
        <taxon>Castilleja</taxon>
    </lineage>
</organism>
<sequence length="368" mass="43283">MLKATTIESLPDEIILDILFRLPAQDINSIKHVFPKWYSMTRKNDFVQTHLRKSTPGLLILQEPVCRWDQPIFFAAPEGRIEISHFHYNFKRTVLSSCNGLLLERHFNDRDLYITNPATKQRFALPRFPTTTRPSRCCAIAYVATTKEYKVVASFSHSDNFECMIMILTVGVDTGWDRRVSIQDLPLEAKKLLRGDTLTTEGFVHWTRDYNDILTLNVETEVITQFRVPNSCHVGDDGKRLRYYYLAMGSYLSLLIAKSYLSWEVWEMRPENGEWTRMPDIDVEARNVLRHLSSKLKHSRTTNCWLEPVGWLNSREVLMFHVDLDIPNPERFLIAYNVRTREIDSFELYYRFLTSYFMAHRNSMVWFG</sequence>
<evidence type="ECO:0000313" key="3">
    <source>
        <dbReference type="Proteomes" id="UP001632038"/>
    </source>
</evidence>
<dbReference type="Pfam" id="PF08268">
    <property type="entry name" value="FBA_3"/>
    <property type="match status" value="1"/>
</dbReference>
<dbReference type="InterPro" id="IPR036047">
    <property type="entry name" value="F-box-like_dom_sf"/>
</dbReference>
<dbReference type="PANTHER" id="PTHR31672">
    <property type="entry name" value="BNACNNG10540D PROTEIN"/>
    <property type="match status" value="1"/>
</dbReference>
<keyword evidence="3" id="KW-1185">Reference proteome</keyword>
<dbReference type="InterPro" id="IPR001810">
    <property type="entry name" value="F-box_dom"/>
</dbReference>
<comment type="caution">
    <text evidence="2">The sequence shown here is derived from an EMBL/GenBank/DDBJ whole genome shotgun (WGS) entry which is preliminary data.</text>
</comment>
<dbReference type="InterPro" id="IPR017451">
    <property type="entry name" value="F-box-assoc_interact_dom"/>
</dbReference>
<reference evidence="3" key="1">
    <citation type="journal article" date="2024" name="IScience">
        <title>Strigolactones Initiate the Formation of Haustorium-like Structures in Castilleja.</title>
        <authorList>
            <person name="Buerger M."/>
            <person name="Peterson D."/>
            <person name="Chory J."/>
        </authorList>
    </citation>
    <scope>NUCLEOTIDE SEQUENCE [LARGE SCALE GENOMIC DNA]</scope>
</reference>